<dbReference type="EMBL" id="AUWU02000008">
    <property type="protein sequence ID" value="KAH0569769.1"/>
    <property type="molecule type" value="Genomic_DNA"/>
</dbReference>
<dbReference type="GeneID" id="94301759"/>
<evidence type="ECO:0000313" key="1">
    <source>
        <dbReference type="EMBL" id="KAH0569769.1"/>
    </source>
</evidence>
<dbReference type="RefSeq" id="XP_067760542.1">
    <property type="nucleotide sequence ID" value="XM_067911520.1"/>
</dbReference>
<gene>
    <name evidence="1" type="ORF">SS50377_27736</name>
</gene>
<organism evidence="1 2">
    <name type="scientific">Spironucleus salmonicida</name>
    <dbReference type="NCBI Taxonomy" id="348837"/>
    <lineage>
        <taxon>Eukaryota</taxon>
        <taxon>Metamonada</taxon>
        <taxon>Diplomonadida</taxon>
        <taxon>Hexamitidae</taxon>
        <taxon>Hexamitinae</taxon>
        <taxon>Spironucleus</taxon>
    </lineage>
</organism>
<accession>A0A9P8LKL2</accession>
<evidence type="ECO:0000313" key="2">
    <source>
        <dbReference type="Proteomes" id="UP000018208"/>
    </source>
</evidence>
<sequence>MYLSTYVNFLNQATTSKSLLQIVPTSALRRNYLLLSNAKITTRPTNLPKITSTEAAMPETRPTPSQLHPPQQTRITLLQPSQRNLHLPFASLPTYGKHDPKLQQTLLQALVESAVFYIEHGAQISPRTAIFAAFAKPYGSSSRPLFKNASKRKS</sequence>
<proteinExistence type="predicted"/>
<protein>
    <submittedName>
        <fullName evidence="1">Uncharacterized protein</fullName>
    </submittedName>
</protein>
<dbReference type="AlphaFoldDB" id="A0A9P8LKL2"/>
<name>A0A9P8LKL2_9EUKA</name>
<comment type="caution">
    <text evidence="1">The sequence shown here is derived from an EMBL/GenBank/DDBJ whole genome shotgun (WGS) entry which is preliminary data.</text>
</comment>
<dbReference type="Proteomes" id="UP000018208">
    <property type="component" value="Unassembled WGS sequence"/>
</dbReference>
<keyword evidence="2" id="KW-1185">Reference proteome</keyword>
<reference evidence="1 2" key="1">
    <citation type="journal article" date="2014" name="PLoS Genet.">
        <title>The Genome of Spironucleus salmonicida Highlights a Fish Pathogen Adapted to Fluctuating Environments.</title>
        <authorList>
            <person name="Xu F."/>
            <person name="Jerlstrom-Hultqvist J."/>
            <person name="Einarsson E."/>
            <person name="Astvaldsson A."/>
            <person name="Svard S.G."/>
            <person name="Andersson J.O."/>
        </authorList>
    </citation>
    <scope>NUCLEOTIDE SEQUENCE [LARGE SCALE GENOMIC DNA]</scope>
    <source>
        <strain evidence="1 2">ATCC 50377</strain>
    </source>
</reference>
<dbReference type="KEGG" id="ssao:94301759"/>